<dbReference type="GO" id="GO:0043565">
    <property type="term" value="F:sequence-specific DNA binding"/>
    <property type="evidence" value="ECO:0007669"/>
    <property type="project" value="TreeGrafter"/>
</dbReference>
<proteinExistence type="inferred from homology"/>
<dbReference type="EMBL" id="QKVK01000001">
    <property type="protein sequence ID" value="PZF78281.1"/>
    <property type="molecule type" value="Genomic_DNA"/>
</dbReference>
<keyword evidence="3" id="KW-0238">DNA-binding</keyword>
<dbReference type="Gene3D" id="3.40.190.10">
    <property type="entry name" value="Periplasmic binding protein-like II"/>
    <property type="match status" value="2"/>
</dbReference>
<gene>
    <name evidence="6" type="ORF">DK847_00185</name>
</gene>
<dbReference type="Proteomes" id="UP000248795">
    <property type="component" value="Unassembled WGS sequence"/>
</dbReference>
<keyword evidence="2" id="KW-0805">Transcription regulation</keyword>
<evidence type="ECO:0000256" key="3">
    <source>
        <dbReference type="ARBA" id="ARBA00023125"/>
    </source>
</evidence>
<evidence type="ECO:0000313" key="6">
    <source>
        <dbReference type="EMBL" id="PZF78281.1"/>
    </source>
</evidence>
<dbReference type="SUPFAM" id="SSF46785">
    <property type="entry name" value="Winged helix' DNA-binding domain"/>
    <property type="match status" value="1"/>
</dbReference>
<evidence type="ECO:0000256" key="4">
    <source>
        <dbReference type="ARBA" id="ARBA00023163"/>
    </source>
</evidence>
<comment type="similarity">
    <text evidence="1">Belongs to the LysR transcriptional regulatory family.</text>
</comment>
<evidence type="ECO:0000256" key="2">
    <source>
        <dbReference type="ARBA" id="ARBA00023015"/>
    </source>
</evidence>
<dbReference type="Pfam" id="PF03466">
    <property type="entry name" value="LysR_substrate"/>
    <property type="match status" value="1"/>
</dbReference>
<sequence length="309" mass="34027">MELNCKAGESRMRNSRLMRGLHCFEAVARHGSVKMAADELGVSQSAVSHQLRDLTESLGEQLFIRAGRGIALTATGRRLADKLATTFSGLQSSLDDIIGSGRPSLRLAVCSSFGPGWLIPRLASFYEANPAVNLQLRLYAQDPEQTAEVADAFVTAQELRPGFTAVHLLDEMLVAVASPRLCGSSAERDLPLITTDITTERFGQEWRDYCAMTGRSLEGLQSGRFLECTHYMLSVEMAGAGLGLALVPDFLARRHVEAGGLAYFDRMLMPSGRRYHLCFKKSRAQDPEVRDLVQWLRAERAPKPVKNLA</sequence>
<reference evidence="7" key="1">
    <citation type="submission" date="2018-06" db="EMBL/GenBank/DDBJ databases">
        <title>Aestuariibacter litoralis strain KCTC 52945T.</title>
        <authorList>
            <person name="Li X."/>
            <person name="Salam N."/>
            <person name="Li J.-L."/>
            <person name="Chen Y.-M."/>
            <person name="Yang Z.-W."/>
            <person name="Zhang L.-Y."/>
            <person name="Han M.-X."/>
            <person name="Xiao M."/>
            <person name="Li W.-J."/>
        </authorList>
    </citation>
    <scope>NUCLEOTIDE SEQUENCE [LARGE SCALE GENOMIC DNA]</scope>
    <source>
        <strain evidence="7">KCTC 52945</strain>
    </source>
</reference>
<dbReference type="AlphaFoldDB" id="A0A2W2ASH0"/>
<comment type="caution">
    <text evidence="6">The sequence shown here is derived from an EMBL/GenBank/DDBJ whole genome shotgun (WGS) entry which is preliminary data.</text>
</comment>
<dbReference type="SUPFAM" id="SSF53850">
    <property type="entry name" value="Periplasmic binding protein-like II"/>
    <property type="match status" value="1"/>
</dbReference>
<dbReference type="PANTHER" id="PTHR30537:SF26">
    <property type="entry name" value="GLYCINE CLEAVAGE SYSTEM TRANSCRIPTIONAL ACTIVATOR"/>
    <property type="match status" value="1"/>
</dbReference>
<evidence type="ECO:0000313" key="7">
    <source>
        <dbReference type="Proteomes" id="UP000248795"/>
    </source>
</evidence>
<accession>A0A2W2ASH0</accession>
<dbReference type="InterPro" id="IPR036390">
    <property type="entry name" value="WH_DNA-bd_sf"/>
</dbReference>
<dbReference type="PANTHER" id="PTHR30537">
    <property type="entry name" value="HTH-TYPE TRANSCRIPTIONAL REGULATOR"/>
    <property type="match status" value="1"/>
</dbReference>
<feature type="domain" description="HTH lysR-type" evidence="5">
    <location>
        <begin position="16"/>
        <end position="73"/>
    </location>
</feature>
<dbReference type="InterPro" id="IPR036388">
    <property type="entry name" value="WH-like_DNA-bd_sf"/>
</dbReference>
<dbReference type="PRINTS" id="PR00039">
    <property type="entry name" value="HTHLYSR"/>
</dbReference>
<dbReference type="GO" id="GO:0006351">
    <property type="term" value="P:DNA-templated transcription"/>
    <property type="evidence" value="ECO:0007669"/>
    <property type="project" value="TreeGrafter"/>
</dbReference>
<evidence type="ECO:0000259" key="5">
    <source>
        <dbReference type="PROSITE" id="PS50931"/>
    </source>
</evidence>
<keyword evidence="7" id="KW-1185">Reference proteome</keyword>
<dbReference type="InterPro" id="IPR000847">
    <property type="entry name" value="LysR_HTH_N"/>
</dbReference>
<dbReference type="InterPro" id="IPR058163">
    <property type="entry name" value="LysR-type_TF_proteobact-type"/>
</dbReference>
<evidence type="ECO:0000256" key="1">
    <source>
        <dbReference type="ARBA" id="ARBA00009437"/>
    </source>
</evidence>
<dbReference type="Pfam" id="PF00126">
    <property type="entry name" value="HTH_1"/>
    <property type="match status" value="1"/>
</dbReference>
<organism evidence="6 7">
    <name type="scientific">Aestuariivirga litoralis</name>
    <dbReference type="NCBI Taxonomy" id="2650924"/>
    <lineage>
        <taxon>Bacteria</taxon>
        <taxon>Pseudomonadati</taxon>
        <taxon>Pseudomonadota</taxon>
        <taxon>Alphaproteobacteria</taxon>
        <taxon>Hyphomicrobiales</taxon>
        <taxon>Aestuariivirgaceae</taxon>
        <taxon>Aestuariivirga</taxon>
    </lineage>
</organism>
<dbReference type="InterPro" id="IPR005119">
    <property type="entry name" value="LysR_subst-bd"/>
</dbReference>
<name>A0A2W2ASH0_9HYPH</name>
<dbReference type="GO" id="GO:0003700">
    <property type="term" value="F:DNA-binding transcription factor activity"/>
    <property type="evidence" value="ECO:0007669"/>
    <property type="project" value="InterPro"/>
</dbReference>
<keyword evidence="4" id="KW-0804">Transcription</keyword>
<protein>
    <submittedName>
        <fullName evidence="6">LysR family transcriptional regulator</fullName>
    </submittedName>
</protein>
<dbReference type="Gene3D" id="1.10.10.10">
    <property type="entry name" value="Winged helix-like DNA-binding domain superfamily/Winged helix DNA-binding domain"/>
    <property type="match status" value="1"/>
</dbReference>
<dbReference type="PROSITE" id="PS50931">
    <property type="entry name" value="HTH_LYSR"/>
    <property type="match status" value="1"/>
</dbReference>